<dbReference type="PANTHER" id="PTHR46704:SF1">
    <property type="entry name" value="TELOMERE LENGTH REGULATION PROTEIN TEL2 HOMOLOG"/>
    <property type="match status" value="1"/>
</dbReference>
<evidence type="ECO:0000256" key="6">
    <source>
        <dbReference type="SAM" id="MobiDB-lite"/>
    </source>
</evidence>
<sequence>MEQHTKRLRKCCVPGCNDATSNRLRFPNPNNDKDMFLEWLKIIKRNRLSKYTPLRVYKNFRICSRHFKEEDRVPDVKSGRRGIIRGAIPRLFLPPKDYQDEEDYLAYARPSTTQLDVSNNMEQDRNASPSTSQQDIMETDIEETPAKRRFIDIEHDYAKSSTSQQDLSKNMEQDRNARPSTSQQDLSDNVEQDRNTGGKEQGRKARRSILKSIQISRKQYVTPKKRKLYTKIVASSNRIHKLAYRLSSYQEKLQAAKRLSETVPFRKLAEKVNPLTYTFILSQIRTQQQKLKGRKFTIDEKVLALTLFKGSGKGYKLLSKNFSLPSKRTLSNLLNKIKLNPGINEIMFKMLQKSVHKMTPRDRHCVLMFDEMFLSTRLQYNQKEDKIEGLLSGQVSIKNRDMVIEQSMMKAMKTDGGIARGRSTKDSVISKWVYGMHAMNTVCEGLEDLANVRMDTTDQHVDASDSRVKKDSKDLQNLLQWFSLHDPFPEVKKIVSIANGVVGDDKINCHKAREVGIAAMSKMTGMTFNNIKLKRADKVVPLLAMSSTVKVHDQKVPVDPVLLFQRMSITSAFEDEIEKYFEYELAPYPLSLFDDSGMRKSQKSAIYDCFETSDCAFDGYADSTKNIKAAEQRRRATTTSSSSNVIFDEFMTVTTSQQKFLANTHNKSRFISMLKEKFTSENISVKQADNDADVLIVETAIEHFNSTNPTILVGEDVDLLVLLTARTPTEKIIYFLKPGKSQQQSKIYSSKSLSAFSKCQNHILFLHAVTGCDTTSAFFRRGKRSVLKLFERQDLVDCAEVFKESTSTPQDVMTNGIRFLLSMYGAPKKITCLDKFRYLSFAKETYKKKQVQLACLPPTSASAHQHLFRVYYQVQVWLGNKLNPEDWGWKLIDNILEPVQTLLPPAPEKLLNSIFCNCKKGCNAKCGCKKVGLFCSLACISCRGQSCSNVESPVEEDSYDIDGETSDASLFEQFICTQQEEKEEEEQDKDYGTERCPNFANYINVFMIKGIYRQWKQPICYTFSDGATTSRKLKNLIINIIEQLQNIGLTVVATVCDQGGPNAAAVNLLIQESRTEYLRIGQDYRYFGFLVNGKEIVPLYDTPHLFKGLRNNLLNKDLHFELHGKKGVAKWDHIEQFYQLDASEPLRICPKLTDEHVLRNKIKKMKVKNCTQVFSHQVGSLMVNL</sequence>
<dbReference type="InterPro" id="IPR006612">
    <property type="entry name" value="THAP_Znf"/>
</dbReference>
<dbReference type="SUPFAM" id="SSF57716">
    <property type="entry name" value="Glucocorticoid receptor-like (DNA-binding domain)"/>
    <property type="match status" value="1"/>
</dbReference>
<dbReference type="GeneID" id="126891460"/>
<feature type="compositionally biased region" description="Polar residues" evidence="6">
    <location>
        <begin position="159"/>
        <end position="168"/>
    </location>
</feature>
<dbReference type="InterPro" id="IPR048365">
    <property type="entry name" value="TNP-like_RNaseH_N"/>
</dbReference>
<dbReference type="Proteomes" id="UP001652700">
    <property type="component" value="Unplaced"/>
</dbReference>
<dbReference type="SMART" id="SM00980">
    <property type="entry name" value="THAP"/>
    <property type="match status" value="1"/>
</dbReference>
<dbReference type="PROSITE" id="PS50950">
    <property type="entry name" value="ZF_THAP"/>
    <property type="match status" value="1"/>
</dbReference>
<keyword evidence="3" id="KW-0862">Zinc</keyword>
<dbReference type="EnsemblMetazoa" id="XM_050660637.1">
    <property type="protein sequence ID" value="XP_050516594.1"/>
    <property type="gene ID" value="LOC126891460"/>
</dbReference>
<dbReference type="InterPro" id="IPR048366">
    <property type="entry name" value="TNP-like_GBD"/>
</dbReference>
<evidence type="ECO:0000256" key="2">
    <source>
        <dbReference type="ARBA" id="ARBA00022771"/>
    </source>
</evidence>
<reference evidence="8" key="1">
    <citation type="submission" date="2025-05" db="UniProtKB">
        <authorList>
            <consortium name="EnsemblMetazoa"/>
        </authorList>
    </citation>
    <scope>IDENTIFICATION</scope>
</reference>
<dbReference type="Pfam" id="PF21788">
    <property type="entry name" value="TNP-like_GBD"/>
    <property type="match status" value="1"/>
</dbReference>
<dbReference type="SMART" id="SM00692">
    <property type="entry name" value="DM3"/>
    <property type="match status" value="1"/>
</dbReference>
<name>A0ABM5L2C4_DIAVI</name>
<accession>A0ABM5L2C4</accession>
<evidence type="ECO:0000256" key="1">
    <source>
        <dbReference type="ARBA" id="ARBA00022723"/>
    </source>
</evidence>
<keyword evidence="2 5" id="KW-0863">Zinc-finger</keyword>
<dbReference type="PANTHER" id="PTHR46704">
    <property type="entry name" value="CXC DOMAIN-CONTAINING PROTEIN-RELATED"/>
    <property type="match status" value="1"/>
</dbReference>
<protein>
    <recommendedName>
        <fullName evidence="7">THAP-type domain-containing protein</fullName>
    </recommendedName>
</protein>
<feature type="domain" description="THAP-type" evidence="7">
    <location>
        <begin position="1"/>
        <end position="92"/>
    </location>
</feature>
<dbReference type="Pfam" id="PF21787">
    <property type="entry name" value="TNP-like_RNaseH_N"/>
    <property type="match status" value="2"/>
</dbReference>
<feature type="compositionally biased region" description="Basic and acidic residues" evidence="6">
    <location>
        <begin position="144"/>
        <end position="158"/>
    </location>
</feature>
<evidence type="ECO:0000313" key="9">
    <source>
        <dbReference type="Proteomes" id="UP001652700"/>
    </source>
</evidence>
<feature type="compositionally biased region" description="Basic and acidic residues" evidence="6">
    <location>
        <begin position="191"/>
        <end position="203"/>
    </location>
</feature>
<evidence type="ECO:0000256" key="5">
    <source>
        <dbReference type="PROSITE-ProRule" id="PRU00309"/>
    </source>
</evidence>
<feature type="compositionally biased region" description="Polar residues" evidence="6">
    <location>
        <begin position="111"/>
        <end position="136"/>
    </location>
</feature>
<feature type="compositionally biased region" description="Polar residues" evidence="6">
    <location>
        <begin position="178"/>
        <end position="189"/>
    </location>
</feature>
<evidence type="ECO:0000256" key="4">
    <source>
        <dbReference type="ARBA" id="ARBA00023125"/>
    </source>
</evidence>
<dbReference type="Pfam" id="PF05485">
    <property type="entry name" value="THAP"/>
    <property type="match status" value="1"/>
</dbReference>
<evidence type="ECO:0000256" key="3">
    <source>
        <dbReference type="ARBA" id="ARBA00022833"/>
    </source>
</evidence>
<organism evidence="8 9">
    <name type="scientific">Diabrotica virgifera virgifera</name>
    <name type="common">western corn rootworm</name>
    <dbReference type="NCBI Taxonomy" id="50390"/>
    <lineage>
        <taxon>Eukaryota</taxon>
        <taxon>Metazoa</taxon>
        <taxon>Ecdysozoa</taxon>
        <taxon>Arthropoda</taxon>
        <taxon>Hexapoda</taxon>
        <taxon>Insecta</taxon>
        <taxon>Pterygota</taxon>
        <taxon>Neoptera</taxon>
        <taxon>Endopterygota</taxon>
        <taxon>Coleoptera</taxon>
        <taxon>Polyphaga</taxon>
        <taxon>Cucujiformia</taxon>
        <taxon>Chrysomeloidea</taxon>
        <taxon>Chrysomelidae</taxon>
        <taxon>Galerucinae</taxon>
        <taxon>Diabroticina</taxon>
        <taxon>Diabroticites</taxon>
        <taxon>Diabrotica</taxon>
    </lineage>
</organism>
<evidence type="ECO:0000259" key="7">
    <source>
        <dbReference type="PROSITE" id="PS50950"/>
    </source>
</evidence>
<keyword evidence="9" id="KW-1185">Reference proteome</keyword>
<proteinExistence type="predicted"/>
<keyword evidence="4 5" id="KW-0238">DNA-binding</keyword>
<keyword evidence="1" id="KW-0479">Metal-binding</keyword>
<feature type="region of interest" description="Disordered" evidence="6">
    <location>
        <begin position="111"/>
        <end position="207"/>
    </location>
</feature>
<dbReference type="RefSeq" id="XP_050516594.1">
    <property type="nucleotide sequence ID" value="XM_050660637.1"/>
</dbReference>
<evidence type="ECO:0000313" key="8">
    <source>
        <dbReference type="EnsemblMetazoa" id="XP_050516594.1"/>
    </source>
</evidence>